<evidence type="ECO:0008006" key="3">
    <source>
        <dbReference type="Google" id="ProtNLM"/>
    </source>
</evidence>
<evidence type="ECO:0000313" key="2">
    <source>
        <dbReference type="Proteomes" id="UP000199013"/>
    </source>
</evidence>
<protein>
    <recommendedName>
        <fullName evidence="3">CRISPR-associated protein</fullName>
    </recommendedName>
</protein>
<accession>A0A1C3P670</accession>
<proteinExistence type="predicted"/>
<keyword evidence="2" id="KW-1185">Reference proteome</keyword>
<sequence length="399" mass="43217">MVGRRPFPTPPADLLTAARRQPPATFDEFSAADRVFGTVEQRAEERAEHATAYRGHVVISPIRPEPGSVQITTFGKLGLPLIELGAPKPSQARFYSAADPTGKPMEKGMLKADMYGAGAGLRGFKVFARHRNLEDQDKNPEAQDKLDRYVREKVRARVDAQEKRGRAQDGQSTKLRTKRNASVLAWVRAGSTFTFDIDVTNMTGPELGALLWLLDPHELAVPRELEQSGTAADFGVFRLGRGRPLGLGSVTLEVLPDGSSLVQGEAVTTAYRDLSGCLGAVGQVPVDSGGTEHFTEVAKTLIETFRTATGDAVGHSFDEASHIAALRRAATGYGDGVRVGYPRGSTKPRQGDDISEIVAWFQLNEKVSTSRSGAPKIDHGYALPSLTTDVTPLRELREK</sequence>
<dbReference type="Proteomes" id="UP000199013">
    <property type="component" value="Unassembled WGS sequence"/>
</dbReference>
<name>A0A1C3P670_9ACTN</name>
<dbReference type="AlphaFoldDB" id="A0A1C3P670"/>
<reference evidence="2" key="1">
    <citation type="submission" date="2016-02" db="EMBL/GenBank/DDBJ databases">
        <authorList>
            <person name="Wibberg D."/>
        </authorList>
    </citation>
    <scope>NUCLEOTIDE SEQUENCE [LARGE SCALE GENOMIC DNA]</scope>
</reference>
<organism evidence="1 2">
    <name type="scientific">Candidatus Protofrankia californiensis</name>
    <dbReference type="NCBI Taxonomy" id="1839754"/>
    <lineage>
        <taxon>Bacteria</taxon>
        <taxon>Bacillati</taxon>
        <taxon>Actinomycetota</taxon>
        <taxon>Actinomycetes</taxon>
        <taxon>Frankiales</taxon>
        <taxon>Frankiaceae</taxon>
        <taxon>Protofrankia</taxon>
    </lineage>
</organism>
<evidence type="ECO:0000313" key="1">
    <source>
        <dbReference type="EMBL" id="SBW25324.1"/>
    </source>
</evidence>
<gene>
    <name evidence="1" type="ORF">FDG2_4494</name>
</gene>
<dbReference type="EMBL" id="FLUV01001885">
    <property type="protein sequence ID" value="SBW25324.1"/>
    <property type="molecule type" value="Genomic_DNA"/>
</dbReference>